<evidence type="ECO:0000313" key="1">
    <source>
        <dbReference type="EMBL" id="SUZ68544.1"/>
    </source>
</evidence>
<dbReference type="SUPFAM" id="SSF69118">
    <property type="entry name" value="AhpD-like"/>
    <property type="match status" value="1"/>
</dbReference>
<gene>
    <name evidence="1" type="ORF">METZ01_LOCUS21398</name>
</gene>
<proteinExistence type="predicted"/>
<reference evidence="1" key="1">
    <citation type="submission" date="2018-05" db="EMBL/GenBank/DDBJ databases">
        <authorList>
            <person name="Lanie J.A."/>
            <person name="Ng W.-L."/>
            <person name="Kazmierczak K.M."/>
            <person name="Andrzejewski T.M."/>
            <person name="Davidsen T.M."/>
            <person name="Wayne K.J."/>
            <person name="Tettelin H."/>
            <person name="Glass J.I."/>
            <person name="Rusch D."/>
            <person name="Podicherti R."/>
            <person name="Tsui H.-C.T."/>
            <person name="Winkler M.E."/>
        </authorList>
    </citation>
    <scope>NUCLEOTIDE SEQUENCE</scope>
</reference>
<name>A0A381PPK2_9ZZZZ</name>
<organism evidence="1">
    <name type="scientific">marine metagenome</name>
    <dbReference type="NCBI Taxonomy" id="408172"/>
    <lineage>
        <taxon>unclassified sequences</taxon>
        <taxon>metagenomes</taxon>
        <taxon>ecological metagenomes</taxon>
    </lineage>
</organism>
<protein>
    <recommendedName>
        <fullName evidence="2">Carboxymuconolactone decarboxylase-like domain-containing protein</fullName>
    </recommendedName>
</protein>
<evidence type="ECO:0008006" key="2">
    <source>
        <dbReference type="Google" id="ProtNLM"/>
    </source>
</evidence>
<sequence>MVKSASLVRTGLTDEIIKQLDDYQSSSLPAAWKAALAFADHLAGKPKGPIPEHLHQELGEHFNQAEILRLGALLAVGSGWQRMIEAFGIRPDHFVPGQDGPWSNGADPRD</sequence>
<accession>A0A381PPK2</accession>
<dbReference type="InterPro" id="IPR029032">
    <property type="entry name" value="AhpD-like"/>
</dbReference>
<dbReference type="Gene3D" id="1.20.1290.10">
    <property type="entry name" value="AhpD-like"/>
    <property type="match status" value="1"/>
</dbReference>
<dbReference type="AlphaFoldDB" id="A0A381PPK2"/>
<dbReference type="EMBL" id="UINC01001039">
    <property type="protein sequence ID" value="SUZ68544.1"/>
    <property type="molecule type" value="Genomic_DNA"/>
</dbReference>